<dbReference type="InterPro" id="IPR014748">
    <property type="entry name" value="Enoyl-CoA_hydra_C"/>
</dbReference>
<gene>
    <name evidence="4" type="ORF">ACFQND_02200</name>
</gene>
<dbReference type="CDD" id="cd06558">
    <property type="entry name" value="crotonase-like"/>
    <property type="match status" value="1"/>
</dbReference>
<evidence type="ECO:0000313" key="5">
    <source>
        <dbReference type="Proteomes" id="UP001596270"/>
    </source>
</evidence>
<comment type="caution">
    <text evidence="4">The sequence shown here is derived from an EMBL/GenBank/DDBJ whole genome shotgun (WGS) entry which is preliminary data.</text>
</comment>
<keyword evidence="2" id="KW-0456">Lyase</keyword>
<protein>
    <submittedName>
        <fullName evidence="4">Enoyl-CoA hydratase/isomerase family protein</fullName>
    </submittedName>
</protein>
<dbReference type="Gene3D" id="1.10.12.10">
    <property type="entry name" value="Lyase 2-enoyl-coa Hydratase, Chain A, domain 2"/>
    <property type="match status" value="1"/>
</dbReference>
<dbReference type="Pfam" id="PF00378">
    <property type="entry name" value="ECH_1"/>
    <property type="match status" value="1"/>
</dbReference>
<dbReference type="InterPro" id="IPR018376">
    <property type="entry name" value="Enoyl-CoA_hyd/isom_CS"/>
</dbReference>
<comment type="similarity">
    <text evidence="1 3">Belongs to the enoyl-CoA hydratase/isomerase family.</text>
</comment>
<proteinExistence type="inferred from homology"/>
<dbReference type="PROSITE" id="PS00166">
    <property type="entry name" value="ENOYL_COA_HYDRATASE"/>
    <property type="match status" value="1"/>
</dbReference>
<dbReference type="SUPFAM" id="SSF52096">
    <property type="entry name" value="ClpP/crotonase"/>
    <property type="match status" value="1"/>
</dbReference>
<dbReference type="Gene3D" id="3.90.226.10">
    <property type="entry name" value="2-enoyl-CoA Hydratase, Chain A, domain 1"/>
    <property type="match status" value="1"/>
</dbReference>
<evidence type="ECO:0000256" key="2">
    <source>
        <dbReference type="ARBA" id="ARBA00023239"/>
    </source>
</evidence>
<evidence type="ECO:0000256" key="1">
    <source>
        <dbReference type="ARBA" id="ARBA00005254"/>
    </source>
</evidence>
<reference evidence="5" key="1">
    <citation type="journal article" date="2019" name="Int. J. Syst. Evol. Microbiol.">
        <title>The Global Catalogue of Microorganisms (GCM) 10K type strain sequencing project: providing services to taxonomists for standard genome sequencing and annotation.</title>
        <authorList>
            <consortium name="The Broad Institute Genomics Platform"/>
            <consortium name="The Broad Institute Genome Sequencing Center for Infectious Disease"/>
            <person name="Wu L."/>
            <person name="Ma J."/>
        </authorList>
    </citation>
    <scope>NUCLEOTIDE SEQUENCE [LARGE SCALE GENOMIC DNA]</scope>
    <source>
        <strain evidence="5">CCUG 39402</strain>
    </source>
</reference>
<dbReference type="EMBL" id="JBHSRS010000004">
    <property type="protein sequence ID" value="MFC6280045.1"/>
    <property type="molecule type" value="Genomic_DNA"/>
</dbReference>
<sequence length="275" mass="29406">MNISTATEPTTAAERGEFIRISEPEPGIWLLRLNRPEAMNSWNARMRSELAEAMEEVSMSDARAVIICGDERAFSAGEDVRGMAGLTQGGTKKFRAVARQIHSAFDLIEAIEVPFIAVIEGVAAGGGMELALSCDFRIAGRAARLGLPESNVGLIPGSGGCSRLVRCVGAARAKQIVMLEGVMKAERANELGLLTRLVDAGQEMQAGMEMARQLAAKAPLALGMAKLVINTCADVDLETGRRLERIGQSVLKKSADHAEGAQSFIEKRKPQWTGA</sequence>
<evidence type="ECO:0000313" key="4">
    <source>
        <dbReference type="EMBL" id="MFC6280045.1"/>
    </source>
</evidence>
<organism evidence="4 5">
    <name type="scientific">Polaromonas aquatica</name>
    <dbReference type="NCBI Taxonomy" id="332657"/>
    <lineage>
        <taxon>Bacteria</taxon>
        <taxon>Pseudomonadati</taxon>
        <taxon>Pseudomonadota</taxon>
        <taxon>Betaproteobacteria</taxon>
        <taxon>Burkholderiales</taxon>
        <taxon>Comamonadaceae</taxon>
        <taxon>Polaromonas</taxon>
    </lineage>
</organism>
<keyword evidence="5" id="KW-1185">Reference proteome</keyword>
<dbReference type="InterPro" id="IPR029045">
    <property type="entry name" value="ClpP/crotonase-like_dom_sf"/>
</dbReference>
<evidence type="ECO:0000256" key="3">
    <source>
        <dbReference type="RuleBase" id="RU003707"/>
    </source>
</evidence>
<name>A0ABW1TRX8_9BURK</name>
<dbReference type="InterPro" id="IPR001753">
    <property type="entry name" value="Enoyl-CoA_hydra/iso"/>
</dbReference>
<dbReference type="Proteomes" id="UP001596270">
    <property type="component" value="Unassembled WGS sequence"/>
</dbReference>
<dbReference type="PANTHER" id="PTHR11941:SF54">
    <property type="entry name" value="ENOYL-COA HYDRATASE, MITOCHONDRIAL"/>
    <property type="match status" value="1"/>
</dbReference>
<accession>A0ABW1TRX8</accession>
<dbReference type="PANTHER" id="PTHR11941">
    <property type="entry name" value="ENOYL-COA HYDRATASE-RELATED"/>
    <property type="match status" value="1"/>
</dbReference>
<dbReference type="RefSeq" id="WP_371438008.1">
    <property type="nucleotide sequence ID" value="NZ_JBHSRS010000004.1"/>
</dbReference>